<dbReference type="GO" id="GO:0009100">
    <property type="term" value="P:glycoprotein metabolic process"/>
    <property type="evidence" value="ECO:0007669"/>
    <property type="project" value="TreeGrafter"/>
</dbReference>
<keyword evidence="6" id="KW-1185">Reference proteome</keyword>
<dbReference type="GO" id="GO:0102571">
    <property type="term" value="F:[protein]-3-O-(N-acetyl-D-glucosaminyl)-L-serine/L-threonine O-N-acetyl-alpha-D-glucosaminase activity"/>
    <property type="evidence" value="ECO:0007669"/>
    <property type="project" value="UniProtKB-EC"/>
</dbReference>
<evidence type="ECO:0000256" key="2">
    <source>
        <dbReference type="ARBA" id="ARBA00022801"/>
    </source>
</evidence>
<dbReference type="Gene3D" id="3.40.630.30">
    <property type="match status" value="1"/>
</dbReference>
<dbReference type="SUPFAM" id="SSF55729">
    <property type="entry name" value="Acyl-CoA N-acyltransferases (Nat)"/>
    <property type="match status" value="1"/>
</dbReference>
<evidence type="ECO:0000256" key="3">
    <source>
        <dbReference type="ARBA" id="ARBA00023295"/>
    </source>
</evidence>
<dbReference type="Gene3D" id="3.20.20.80">
    <property type="entry name" value="Glycosidases"/>
    <property type="match status" value="1"/>
</dbReference>
<evidence type="ECO:0000313" key="6">
    <source>
        <dbReference type="Proteomes" id="UP001652628"/>
    </source>
</evidence>
<dbReference type="Proteomes" id="UP001652628">
    <property type="component" value="Chromosome 3"/>
</dbReference>
<keyword evidence="3" id="KW-0326">Glycosidase</keyword>
<sequence length="1017" mass="113322">MADEAGNQADGQRQFICGVIEGFYGRPWTTEQRKDLFRKLKSMGMGSSPSYMYAPKDDYKHRAYWRELYTVEEADHLSSLIAAAKEAGITFYYALSPGLDMTYSSPKEIATLKRKLDQVSHFGCEAYALLFDDIESELSKADKEVFQTFANAHVSVTNEIYTHLGSPKFLFCPTQYCASRAVPTVLESEYLNTLGSKLNNEIDILWTGDKVISKTISLESIQEITEVLRRPPCIWDNLHANDYDQKRVFLGPYSGRSPELIPHLRGVMTNPNCEFYGNFVAIHSLAFWSRCSMDSKVNSSLSADIKLETENEDDLPAEFLSKNVYHPRLALKNAVSDWLPEFFMKKEAFGPITKPQPQVQMVMPIIPIIPSINTCMSLTTTTTTSTSSRTVPEVNTTQLQALADVCVVTSSLTPISNPVMNSLVSPTKVITNDDIINPIPTTAASNIELPKKIPISVVPVPIMETKSVEASVELALDNAVFNDNDPKSESTKDRLDLEVEDLEEKQEPVASLCVDTMLDDASLSPLSGGVNEPMECSSSIASQVSPREEEATKLVADDVLMESVNDVHSMHVESGTSSPISNAEMREENEAQSDRTIENNTSGGERITVEDLALLCDLFYLPFEHGSRGQKLLVEFNWLKGNANVILQDRSAGGRDDAAKAAKPEVSEWHQRCEQFDELCSAVVKLLIKIANCQNKEICHELYSYVWDISGALSLLNCYVKWLALGNFPQNTSSYTEGSYTWFSKGWKEAFMSGDQEPWVFRGGLIADLQRLMPVDSGNDLFVYKLPEQPTANYYLLRPYCNSDEQNVNEVCTRLYLQWQGQLDGGSRIPFPLPANVASIVADGLVGGHLTLSPQLCIVAYDENNSIIGYSCAALDVNIFRRNLELCWQTELREKYPKDLCPQEGGEDVRQLVTSFVEKFHCSGGNVPLEQCPVEVSSSFPAVLVCGTLREAEDRDSGITKRMLTVLLAALRANGCFGAHVCVPEKDVGQVNFYSRIGFVEVYREEATKCIYMGRRF</sequence>
<feature type="region of interest" description="Disordered" evidence="4">
    <location>
        <begin position="571"/>
        <end position="603"/>
    </location>
</feature>
<feature type="domain" description="GH84" evidence="5">
    <location>
        <begin position="15"/>
        <end position="293"/>
    </location>
</feature>
<dbReference type="InterPro" id="IPR016181">
    <property type="entry name" value="Acyl_CoA_acyltransferase"/>
</dbReference>
<name>A0AB40A725_DROSZ</name>
<protein>
    <submittedName>
        <fullName evidence="7">Protein O-GlcNAcase</fullName>
    </submittedName>
</protein>
<accession>A0AB40A725</accession>
<dbReference type="SUPFAM" id="SSF51445">
    <property type="entry name" value="(Trans)glycosidases"/>
    <property type="match status" value="1"/>
</dbReference>
<dbReference type="GeneID" id="108014430"/>
<dbReference type="Gene3D" id="1.20.58.240">
    <property type="entry name" value="STAT, domain 1"/>
    <property type="match status" value="1"/>
</dbReference>
<dbReference type="RefSeq" id="XP_036672841.3">
    <property type="nucleotide sequence ID" value="XM_036816946.3"/>
</dbReference>
<evidence type="ECO:0000256" key="1">
    <source>
        <dbReference type="ARBA" id="ARBA00022729"/>
    </source>
</evidence>
<dbReference type="PROSITE" id="PS52009">
    <property type="entry name" value="GH84"/>
    <property type="match status" value="1"/>
</dbReference>
<feature type="compositionally biased region" description="Basic and acidic residues" evidence="4">
    <location>
        <begin position="584"/>
        <end position="597"/>
    </location>
</feature>
<proteinExistence type="predicted"/>
<keyword evidence="1" id="KW-0732">Signal</keyword>
<dbReference type="InterPro" id="IPR017853">
    <property type="entry name" value="GH"/>
</dbReference>
<organism evidence="6 7">
    <name type="scientific">Drosophila suzukii</name>
    <name type="common">Spotted-wing drosophila fruit fly</name>
    <dbReference type="NCBI Taxonomy" id="28584"/>
    <lineage>
        <taxon>Eukaryota</taxon>
        <taxon>Metazoa</taxon>
        <taxon>Ecdysozoa</taxon>
        <taxon>Arthropoda</taxon>
        <taxon>Hexapoda</taxon>
        <taxon>Insecta</taxon>
        <taxon>Pterygota</taxon>
        <taxon>Neoptera</taxon>
        <taxon>Endopterygota</taxon>
        <taxon>Diptera</taxon>
        <taxon>Brachycera</taxon>
        <taxon>Muscomorpha</taxon>
        <taxon>Ephydroidea</taxon>
        <taxon>Drosophilidae</taxon>
        <taxon>Drosophila</taxon>
        <taxon>Sophophora</taxon>
    </lineage>
</organism>
<dbReference type="PANTHER" id="PTHR13170:SF16">
    <property type="entry name" value="PROTEIN O-GLCNACASE"/>
    <property type="match status" value="1"/>
</dbReference>
<dbReference type="Pfam" id="PF07555">
    <property type="entry name" value="NAGidase"/>
    <property type="match status" value="1"/>
</dbReference>
<gene>
    <name evidence="7" type="primary">Oga</name>
</gene>
<evidence type="ECO:0000313" key="7">
    <source>
        <dbReference type="RefSeq" id="XP_036672841.3"/>
    </source>
</evidence>
<dbReference type="GO" id="GO:0016231">
    <property type="term" value="F:beta-N-acetylglucosaminidase activity"/>
    <property type="evidence" value="ECO:0007669"/>
    <property type="project" value="TreeGrafter"/>
</dbReference>
<keyword evidence="2" id="KW-0378">Hydrolase</keyword>
<dbReference type="InterPro" id="IPR011496">
    <property type="entry name" value="O-GlcNAcase_cat"/>
</dbReference>
<evidence type="ECO:0000259" key="5">
    <source>
        <dbReference type="PROSITE" id="PS52009"/>
    </source>
</evidence>
<reference evidence="7" key="1">
    <citation type="submission" date="2025-08" db="UniProtKB">
        <authorList>
            <consortium name="RefSeq"/>
        </authorList>
    </citation>
    <scope>IDENTIFICATION</scope>
</reference>
<dbReference type="AlphaFoldDB" id="A0AB40A725"/>
<dbReference type="PANTHER" id="PTHR13170">
    <property type="entry name" value="O-GLCNACASE"/>
    <property type="match status" value="1"/>
</dbReference>
<evidence type="ECO:0000256" key="4">
    <source>
        <dbReference type="SAM" id="MobiDB-lite"/>
    </source>
</evidence>
<dbReference type="InterPro" id="IPR051822">
    <property type="entry name" value="Glycosyl_Hydrolase_84"/>
</dbReference>